<evidence type="ECO:0000313" key="1">
    <source>
        <dbReference type="EMBL" id="GGZ82209.1"/>
    </source>
</evidence>
<name>A0ABQ3CH14_9ACTN</name>
<sequence length="579" mass="57983">MTTDIGRILADHERRLGKVEAQSRLKSAALDDTALVVRDGTGSLRGIVGQQGDGTTAVTIVNGAPPPAPATPTAAPALGGVSAGWDGTFADGAVIPLDWARVEVHASPTDGFTPDTESLVATIETAQGGIVYVPATAPQYVRLVARNTSGTASPATAQVGPYAPKPVAGEIGIGEITETLIADGSITTPKVFANAVTTAKLAAGSVDATALKADAITGKTITGGDIIGATVTGGEIRTGTSGERVVLTPTPPNPLAQRASVLLYSGAADEIGPGVLNSGVASSVPSAILASPCVAQDSASAQVRATLALVPPKPGSYGGRFVLTAHNPGGNSQVGRVSIEGVTATDPSGISQMVLHAGDGATTPKTAEVQLGSGLVRVLAEALQVTPAATAASGLYLNSVAGHTGNMIRLQHNSVDRFVVDNAGNGTFAGNGTIGGTLSTAELAVTATTFTSYTPTVAGGGSATYTSRTGWYYKLGKMVYFAAEFVVASPGSGSSPVTITAPSSIYRGARQSFPAHGQSTTTSGAVMNGHAVAIETGSGAVIDRISLSNDGASNRDNILNGTNLLATARVSISGWYREA</sequence>
<evidence type="ECO:0000313" key="2">
    <source>
        <dbReference type="Proteomes" id="UP000624183"/>
    </source>
</evidence>
<gene>
    <name evidence="1" type="ORF">GCM10010328_65900</name>
</gene>
<dbReference type="Proteomes" id="UP000624183">
    <property type="component" value="Unassembled WGS sequence"/>
</dbReference>
<dbReference type="EMBL" id="BMUW01000026">
    <property type="protein sequence ID" value="GGZ82209.1"/>
    <property type="molecule type" value="Genomic_DNA"/>
</dbReference>
<reference evidence="2" key="1">
    <citation type="journal article" date="2019" name="Int. J. Syst. Evol. Microbiol.">
        <title>The Global Catalogue of Microorganisms (GCM) 10K type strain sequencing project: providing services to taxonomists for standard genome sequencing and annotation.</title>
        <authorList>
            <consortium name="The Broad Institute Genomics Platform"/>
            <consortium name="The Broad Institute Genome Sequencing Center for Infectious Disease"/>
            <person name="Wu L."/>
            <person name="Ma J."/>
        </authorList>
    </citation>
    <scope>NUCLEOTIDE SEQUENCE [LARGE SCALE GENOMIC DNA]</scope>
    <source>
        <strain evidence="2">JCM 4602</strain>
    </source>
</reference>
<organism evidence="1 2">
    <name type="scientific">Streptomyces rubiginosohelvolus</name>
    <dbReference type="NCBI Taxonomy" id="67362"/>
    <lineage>
        <taxon>Bacteria</taxon>
        <taxon>Bacillati</taxon>
        <taxon>Actinomycetota</taxon>
        <taxon>Actinomycetes</taxon>
        <taxon>Kitasatosporales</taxon>
        <taxon>Streptomycetaceae</taxon>
        <taxon>Streptomyces</taxon>
    </lineage>
</organism>
<keyword evidence="2" id="KW-1185">Reference proteome</keyword>
<protein>
    <submittedName>
        <fullName evidence="1">Uncharacterized protein</fullName>
    </submittedName>
</protein>
<comment type="caution">
    <text evidence="1">The sequence shown here is derived from an EMBL/GenBank/DDBJ whole genome shotgun (WGS) entry which is preliminary data.</text>
</comment>
<proteinExistence type="predicted"/>
<accession>A0ABQ3CH14</accession>